<organism evidence="2 3">
    <name type="scientific">Kocuria varians</name>
    <name type="common">Micrococcus varians</name>
    <dbReference type="NCBI Taxonomy" id="1272"/>
    <lineage>
        <taxon>Bacteria</taxon>
        <taxon>Bacillati</taxon>
        <taxon>Actinomycetota</taxon>
        <taxon>Actinomycetes</taxon>
        <taxon>Micrococcales</taxon>
        <taxon>Micrococcaceae</taxon>
        <taxon>Kocuria</taxon>
    </lineage>
</organism>
<protein>
    <recommendedName>
        <fullName evidence="4">DUF3710 domain-containing protein</fullName>
    </recommendedName>
</protein>
<evidence type="ECO:0000313" key="3">
    <source>
        <dbReference type="Proteomes" id="UP000315730"/>
    </source>
</evidence>
<dbReference type="Pfam" id="PF12502">
    <property type="entry name" value="DUF3710"/>
    <property type="match status" value="1"/>
</dbReference>
<evidence type="ECO:0000313" key="2">
    <source>
        <dbReference type="EMBL" id="GEC98471.1"/>
    </source>
</evidence>
<dbReference type="OrthoDB" id="8480367at2"/>
<accession>A0A4Y4D008</accession>
<evidence type="ECO:0008006" key="4">
    <source>
        <dbReference type="Google" id="ProtNLM"/>
    </source>
</evidence>
<keyword evidence="3" id="KW-1185">Reference proteome</keyword>
<comment type="caution">
    <text evidence="2">The sequence shown here is derived from an EMBL/GenBank/DDBJ whole genome shotgun (WGS) entry which is preliminary data.</text>
</comment>
<gene>
    <name evidence="2" type="ORF">KVA01_06260</name>
</gene>
<dbReference type="Proteomes" id="UP000315730">
    <property type="component" value="Unassembled WGS sequence"/>
</dbReference>
<feature type="region of interest" description="Disordered" evidence="1">
    <location>
        <begin position="218"/>
        <end position="257"/>
    </location>
</feature>
<evidence type="ECO:0000256" key="1">
    <source>
        <dbReference type="SAM" id="MobiDB-lite"/>
    </source>
</evidence>
<dbReference type="RefSeq" id="WP_141268897.1">
    <property type="nucleotide sequence ID" value="NZ_BJNW01000004.1"/>
</dbReference>
<dbReference type="InterPro" id="IPR022183">
    <property type="entry name" value="DUF3710"/>
</dbReference>
<sequence length="257" mass="27446">MFGRKKRNRADAEETTGAAAQPDGTAGERDAAAASAEDRENHRARGPWDESELPGERGEYLDLGALLVKPVAGVSVRLEVDQQTQEPRAVNLDFQDGSVQLQAFSAPKSSGLWDEVRAELIAGLRNDNGDPSVSRGSFGLQVDARFPATTQDGRPGYRLARFVGIDGPRWFLRAVYTGGGALPGPTAEVLDDAVRALVVVRGQDPHPPRDLLTLSVPENATVRRVDENGAEPESAPAADDAPAVQPPRRGPEITEIG</sequence>
<reference evidence="2 3" key="1">
    <citation type="submission" date="2019-06" db="EMBL/GenBank/DDBJ databases">
        <title>Whole genome shotgun sequence of Kocuria varians NBRC 15358.</title>
        <authorList>
            <person name="Hosoyama A."/>
            <person name="Uohara A."/>
            <person name="Ohji S."/>
            <person name="Ichikawa N."/>
        </authorList>
    </citation>
    <scope>NUCLEOTIDE SEQUENCE [LARGE SCALE GENOMIC DNA]</scope>
    <source>
        <strain evidence="2 3">NBRC 15358</strain>
    </source>
</reference>
<feature type="region of interest" description="Disordered" evidence="1">
    <location>
        <begin position="1"/>
        <end position="56"/>
    </location>
</feature>
<feature type="compositionally biased region" description="Basic and acidic residues" evidence="1">
    <location>
        <begin position="26"/>
        <end position="56"/>
    </location>
</feature>
<feature type="compositionally biased region" description="Low complexity" evidence="1">
    <location>
        <begin position="231"/>
        <end position="247"/>
    </location>
</feature>
<dbReference type="STRING" id="1272.GCA_900014985_00398"/>
<name>A0A4Y4D008_KOCVA</name>
<dbReference type="EMBL" id="BJNW01000004">
    <property type="protein sequence ID" value="GEC98471.1"/>
    <property type="molecule type" value="Genomic_DNA"/>
</dbReference>
<dbReference type="AlphaFoldDB" id="A0A4Y4D008"/>
<proteinExistence type="predicted"/>